<evidence type="ECO:0000313" key="1">
    <source>
        <dbReference type="EMBL" id="OZS42177.1"/>
    </source>
</evidence>
<dbReference type="Gene3D" id="3.30.2310.20">
    <property type="entry name" value="RelE-like"/>
    <property type="match status" value="1"/>
</dbReference>
<dbReference type="EMBL" id="NOIF01000178">
    <property type="protein sequence ID" value="OZS42177.1"/>
    <property type="molecule type" value="Genomic_DNA"/>
</dbReference>
<name>A0ABX4FTK9_9GAMM</name>
<gene>
    <name evidence="1" type="ORF">ASV53_19785</name>
</gene>
<dbReference type="Pfam" id="PF15781">
    <property type="entry name" value="ParE-like_toxin"/>
    <property type="match status" value="1"/>
</dbReference>
<keyword evidence="2" id="KW-1185">Reference proteome</keyword>
<dbReference type="RefSeq" id="WP_094958365.1">
    <property type="nucleotide sequence ID" value="NZ_NOIF01000178.1"/>
</dbReference>
<reference evidence="1 2" key="1">
    <citation type="journal article" date="2016" name="Antonie Van Leeuwenhoek">
        <title>Photobacterium sanguinicancri sp. nov. isolated from marine animals.</title>
        <authorList>
            <person name="Gomez-Gil B."/>
            <person name="Roque A."/>
            <person name="Rotllant G."/>
            <person name="Romalde J.L."/>
            <person name="Doce A."/>
            <person name="Eggermont M."/>
            <person name="Defoirdt T."/>
        </authorList>
    </citation>
    <scope>NUCLEOTIDE SEQUENCE [LARGE SCALE GENOMIC DNA]</scope>
    <source>
        <strain evidence="1 2">CAIM 1827</strain>
    </source>
</reference>
<organism evidence="1 2">
    <name type="scientific">Photobacterium sanguinicancri</name>
    <dbReference type="NCBI Taxonomy" id="875932"/>
    <lineage>
        <taxon>Bacteria</taxon>
        <taxon>Pseudomonadati</taxon>
        <taxon>Pseudomonadota</taxon>
        <taxon>Gammaproteobacteria</taxon>
        <taxon>Vibrionales</taxon>
        <taxon>Vibrionaceae</taxon>
        <taxon>Photobacterium</taxon>
    </lineage>
</organism>
<proteinExistence type="predicted"/>
<sequence>MLEGQGVEIEVFETKRFTKALDNLRLSDELQEIVDDEIDKVVDNPDLGTQKKGDLSYLWVHKFRLNGQEVLLGYSWLDDKIELYLLNLGSHENFYKEMKKRRKADLKIIGKK</sequence>
<evidence type="ECO:0000313" key="2">
    <source>
        <dbReference type="Proteomes" id="UP000215999"/>
    </source>
</evidence>
<dbReference type="InterPro" id="IPR035093">
    <property type="entry name" value="RelE/ParE_toxin_dom_sf"/>
</dbReference>
<dbReference type="InterPro" id="IPR031552">
    <property type="entry name" value="ParE-like_toxin"/>
</dbReference>
<accession>A0ABX4FTK9</accession>
<dbReference type="Proteomes" id="UP000215999">
    <property type="component" value="Unassembled WGS sequence"/>
</dbReference>
<protein>
    <submittedName>
        <fullName evidence="1">Addiction module toxin RelE</fullName>
    </submittedName>
</protein>
<comment type="caution">
    <text evidence="1">The sequence shown here is derived from an EMBL/GenBank/DDBJ whole genome shotgun (WGS) entry which is preliminary data.</text>
</comment>